<dbReference type="GO" id="GO:0008408">
    <property type="term" value="F:3'-5' exonuclease activity"/>
    <property type="evidence" value="ECO:0007669"/>
    <property type="project" value="UniProtKB-UniRule"/>
</dbReference>
<reference evidence="20 21" key="1">
    <citation type="submission" date="2019-08" db="EMBL/GenBank/DDBJ databases">
        <title>Deep-cultivation of Planctomycetes and their phenomic and genomic characterization uncovers novel biology.</title>
        <authorList>
            <person name="Wiegand S."/>
            <person name="Jogler M."/>
            <person name="Boedeker C."/>
            <person name="Pinto D."/>
            <person name="Vollmers J."/>
            <person name="Rivas-Marin E."/>
            <person name="Kohn T."/>
            <person name="Peeters S.H."/>
            <person name="Heuer A."/>
            <person name="Rast P."/>
            <person name="Oberbeckmann S."/>
            <person name="Bunk B."/>
            <person name="Jeske O."/>
            <person name="Meyerdierks A."/>
            <person name="Storesund J.E."/>
            <person name="Kallscheuer N."/>
            <person name="Luecker S."/>
            <person name="Lage O.M."/>
            <person name="Pohl T."/>
            <person name="Merkel B.J."/>
            <person name="Hornburger P."/>
            <person name="Mueller R.-W."/>
            <person name="Bruemmer F."/>
            <person name="Labrenz M."/>
            <person name="Spormann A.M."/>
            <person name="Op den Camp H."/>
            <person name="Overmann J."/>
            <person name="Amann R."/>
            <person name="Jetten M.S.M."/>
            <person name="Mascher T."/>
            <person name="Medema M.H."/>
            <person name="Devos D.P."/>
            <person name="Kaster A.-K."/>
            <person name="Ovreas L."/>
            <person name="Rohde M."/>
            <person name="Galperin M.Y."/>
            <person name="Jogler C."/>
        </authorList>
    </citation>
    <scope>NUCLEOTIDE SEQUENCE [LARGE SCALE GENOMIC DNA]</scope>
    <source>
        <strain evidence="20 21">UC8</strain>
    </source>
</reference>
<dbReference type="Gene3D" id="1.10.150.20">
    <property type="entry name" value="5' to 3' exonuclease, C-terminal subdomain"/>
    <property type="match status" value="2"/>
</dbReference>
<evidence type="ECO:0000256" key="3">
    <source>
        <dbReference type="ARBA" id="ARBA00020311"/>
    </source>
</evidence>
<dbReference type="GO" id="GO:0008409">
    <property type="term" value="F:5'-3' exonuclease activity"/>
    <property type="evidence" value="ECO:0007669"/>
    <property type="project" value="UniProtKB-UniRule"/>
</dbReference>
<dbReference type="InterPro" id="IPR018320">
    <property type="entry name" value="DNA_polymerase_1"/>
</dbReference>
<organism evidence="20 21">
    <name type="scientific">Roseimaritima ulvae</name>
    <dbReference type="NCBI Taxonomy" id="980254"/>
    <lineage>
        <taxon>Bacteria</taxon>
        <taxon>Pseudomonadati</taxon>
        <taxon>Planctomycetota</taxon>
        <taxon>Planctomycetia</taxon>
        <taxon>Pirellulales</taxon>
        <taxon>Pirellulaceae</taxon>
        <taxon>Roseimaritima</taxon>
    </lineage>
</organism>
<keyword evidence="6 16" id="KW-0235">DNA replication</keyword>
<evidence type="ECO:0000256" key="5">
    <source>
        <dbReference type="ARBA" id="ARBA00022695"/>
    </source>
</evidence>
<dbReference type="KEGG" id="rul:UC8_34480"/>
<evidence type="ECO:0000259" key="19">
    <source>
        <dbReference type="SMART" id="SM00482"/>
    </source>
</evidence>
<dbReference type="SMART" id="SM00279">
    <property type="entry name" value="HhH2"/>
    <property type="match status" value="1"/>
</dbReference>
<dbReference type="OrthoDB" id="9806424at2"/>
<dbReference type="PROSITE" id="PS00447">
    <property type="entry name" value="DNA_POLYMERASE_A"/>
    <property type="match status" value="1"/>
</dbReference>
<evidence type="ECO:0000256" key="1">
    <source>
        <dbReference type="ARBA" id="ARBA00007705"/>
    </source>
</evidence>
<evidence type="ECO:0000259" key="17">
    <source>
        <dbReference type="SMART" id="SM00474"/>
    </source>
</evidence>
<evidence type="ECO:0000256" key="7">
    <source>
        <dbReference type="ARBA" id="ARBA00022722"/>
    </source>
</evidence>
<dbReference type="RefSeq" id="WP_068138240.1">
    <property type="nucleotide sequence ID" value="NZ_CP042914.1"/>
</dbReference>
<dbReference type="Pfam" id="PF02739">
    <property type="entry name" value="5_3_exonuc_N"/>
    <property type="match status" value="1"/>
</dbReference>
<keyword evidence="5 16" id="KW-0548">Nucleotidyltransferase</keyword>
<keyword evidence="21" id="KW-1185">Reference proteome</keyword>
<evidence type="ECO:0000256" key="12">
    <source>
        <dbReference type="ARBA" id="ARBA00023125"/>
    </source>
</evidence>
<keyword evidence="11 16" id="KW-0239">DNA-directed DNA polymerase</keyword>
<dbReference type="InterPro" id="IPR019760">
    <property type="entry name" value="DNA-dir_DNA_pol_A_CS"/>
</dbReference>
<dbReference type="SUPFAM" id="SSF88723">
    <property type="entry name" value="PIN domain-like"/>
    <property type="match status" value="1"/>
</dbReference>
<evidence type="ECO:0000256" key="13">
    <source>
        <dbReference type="ARBA" id="ARBA00023204"/>
    </source>
</evidence>
<dbReference type="GO" id="GO:0006261">
    <property type="term" value="P:DNA-templated DNA replication"/>
    <property type="evidence" value="ECO:0007669"/>
    <property type="project" value="UniProtKB-UniRule"/>
</dbReference>
<dbReference type="InterPro" id="IPR036397">
    <property type="entry name" value="RNaseH_sf"/>
</dbReference>
<gene>
    <name evidence="16 20" type="primary">polA</name>
    <name evidence="20" type="ORF">UC8_34480</name>
</gene>
<keyword evidence="13 16" id="KW-0234">DNA repair</keyword>
<feature type="domain" description="DNA-directed DNA polymerase family A palm" evidence="19">
    <location>
        <begin position="698"/>
        <end position="905"/>
    </location>
</feature>
<dbReference type="Pfam" id="PF00476">
    <property type="entry name" value="DNA_pol_A"/>
    <property type="match status" value="1"/>
</dbReference>
<dbReference type="EC" id="2.7.7.7" evidence="2 15"/>
<feature type="domain" description="5'-3' exonuclease" evidence="18">
    <location>
        <begin position="20"/>
        <end position="281"/>
    </location>
</feature>
<comment type="function">
    <text evidence="16">In addition to polymerase activity, this DNA polymerase exhibits 3'-5' and 5'-3' exonuclease activity.</text>
</comment>
<keyword evidence="8 16" id="KW-0227">DNA damage</keyword>
<dbReference type="SUPFAM" id="SSF47807">
    <property type="entry name" value="5' to 3' exonuclease, C-terminal subdomain"/>
    <property type="match status" value="1"/>
</dbReference>
<comment type="similarity">
    <text evidence="1 16">Belongs to the DNA polymerase type-A family.</text>
</comment>
<evidence type="ECO:0000256" key="10">
    <source>
        <dbReference type="ARBA" id="ARBA00022839"/>
    </source>
</evidence>
<evidence type="ECO:0000259" key="18">
    <source>
        <dbReference type="SMART" id="SM00475"/>
    </source>
</evidence>
<evidence type="ECO:0000256" key="9">
    <source>
        <dbReference type="ARBA" id="ARBA00022801"/>
    </source>
</evidence>
<dbReference type="InterPro" id="IPR002298">
    <property type="entry name" value="DNA_polymerase_A"/>
</dbReference>
<dbReference type="CDD" id="cd06139">
    <property type="entry name" value="DNA_polA_I_Ecoli_like_exo"/>
    <property type="match status" value="1"/>
</dbReference>
<dbReference type="GO" id="GO:0003677">
    <property type="term" value="F:DNA binding"/>
    <property type="evidence" value="ECO:0007669"/>
    <property type="project" value="UniProtKB-UniRule"/>
</dbReference>
<dbReference type="PANTHER" id="PTHR10133">
    <property type="entry name" value="DNA POLYMERASE I"/>
    <property type="match status" value="1"/>
</dbReference>
<dbReference type="NCBIfam" id="TIGR00593">
    <property type="entry name" value="pola"/>
    <property type="match status" value="1"/>
</dbReference>
<evidence type="ECO:0000256" key="6">
    <source>
        <dbReference type="ARBA" id="ARBA00022705"/>
    </source>
</evidence>
<keyword evidence="9 16" id="KW-0378">Hydrolase</keyword>
<keyword evidence="12 16" id="KW-0238">DNA-binding</keyword>
<dbReference type="InterPro" id="IPR020045">
    <property type="entry name" value="DNA_polI_H3TH"/>
</dbReference>
<accession>A0A5B9QQP9</accession>
<dbReference type="InterPro" id="IPR002421">
    <property type="entry name" value="5-3_exonuclease"/>
</dbReference>
<keyword evidence="4 16" id="KW-0808">Transferase</keyword>
<keyword evidence="10 16" id="KW-0269">Exonuclease</keyword>
<dbReference type="InterPro" id="IPR002562">
    <property type="entry name" value="3'-5'_exonuclease_dom"/>
</dbReference>
<dbReference type="EMBL" id="CP042914">
    <property type="protein sequence ID" value="QEG41427.1"/>
    <property type="molecule type" value="Genomic_DNA"/>
</dbReference>
<protein>
    <recommendedName>
        <fullName evidence="3 15">DNA polymerase I</fullName>
        <ecNumber evidence="2 15">2.7.7.7</ecNumber>
    </recommendedName>
</protein>
<evidence type="ECO:0000256" key="4">
    <source>
        <dbReference type="ARBA" id="ARBA00022679"/>
    </source>
</evidence>
<evidence type="ECO:0000256" key="15">
    <source>
        <dbReference type="NCBIfam" id="TIGR00593"/>
    </source>
</evidence>
<dbReference type="GO" id="GO:0003887">
    <property type="term" value="F:DNA-directed DNA polymerase activity"/>
    <property type="evidence" value="ECO:0007669"/>
    <property type="project" value="UniProtKB-UniRule"/>
</dbReference>
<dbReference type="Pfam" id="PF01367">
    <property type="entry name" value="5_3_exonuc"/>
    <property type="match status" value="1"/>
</dbReference>
<evidence type="ECO:0000313" key="21">
    <source>
        <dbReference type="Proteomes" id="UP000325286"/>
    </source>
</evidence>
<keyword evidence="7" id="KW-0540">Nuclease</keyword>
<dbReference type="CDD" id="cd09859">
    <property type="entry name" value="PIN_53EXO"/>
    <property type="match status" value="1"/>
</dbReference>
<dbReference type="SMART" id="SM00475">
    <property type="entry name" value="53EXOc"/>
    <property type="match status" value="1"/>
</dbReference>
<sequence>MTNSTPTPSPPAPSLLDSQRRLFLLDGMALVYRAHFALIRSPRFTSGGMCTSAVFGMINMLNDLIKREQPTHLAVAFDTSEPTQRHIDFPEYKAQRDAMPEDISVQLPYIDRLLDAYKVRTIRMPGYEADDIIGTLALEASKQEFETWMVTPDKDYDQLVSEHVWIYRPGRKGSGFERIGVPEVLAKWEIERVDQVIDVLGLMGDTSDNIPGVPGVGPKTAQKLIQKFGSVENLLEHTDQLKGKQRERIEENTEQALLSKRLVTIQLDVPHDIDLETLHWQGPDNDALKQLLMELEFDTLGKRIFGKSFSSSATRAANIRDKREQEIQATLFDEPVEEKTIRDVAHDYTLINDEAGRAKLLEELLQQSTICFDTETTGLDPRVADPLGLAFSFAPHQAFYVACPQNRDEALAVLEQFRPVFENESIRKIGHNLKYDLSLLKWHGLTVAGELFDTMLAHSMKEPEMRHGLDYLAKLYLGYAPIPTSDLIGPRGEEQKNMRDVPLEQLSEYACEDADVTLQVAAVIEPELDSLGVSQVCYEVECPLVPVLVDMEYEGIRLDTDALASFSDELSRDIDQLREDIFEAAGHEFNIDSPKQLGVVLYDELQLEANPKKTATGQYSTRESELERLSARHPIIADVLQYRNAVKLKSTYVDQLPTHVHPDTGRIHTHYSQSWTATGRMQSNDPNLQTIPIRKSRGKGIRAAFVARDENHLLLSADYSQIELRIMAELSQDPAMMEAFQANTDIHTVTASKVYKVDLEDVTREMRDKAKTVNFGIIYGISGFGLQQRLNIARNEANELIANYFEKYPGVQSYIDDTIAFAKEHGYVKTLTGRRRYLRDINSRSRTVASTAERLAMNSPIQGTAADMLKMALIKVHRALGEGGFQTKMLLSVHDEIVFDMPKDEQDRVMPVIEQAMKSAMPMSVPIVVEMGTGENWLEAH</sequence>
<dbReference type="AlphaFoldDB" id="A0A5B9QQP9"/>
<evidence type="ECO:0000256" key="8">
    <source>
        <dbReference type="ARBA" id="ARBA00022763"/>
    </source>
</evidence>
<dbReference type="CDD" id="cd09898">
    <property type="entry name" value="H3TH_53EXO"/>
    <property type="match status" value="1"/>
</dbReference>
<dbReference type="FunFam" id="1.10.150.20:FF:000002">
    <property type="entry name" value="DNA polymerase I"/>
    <property type="match status" value="1"/>
</dbReference>
<dbReference type="InterPro" id="IPR043502">
    <property type="entry name" value="DNA/RNA_pol_sf"/>
</dbReference>
<dbReference type="SUPFAM" id="SSF56672">
    <property type="entry name" value="DNA/RNA polymerases"/>
    <property type="match status" value="1"/>
</dbReference>
<name>A0A5B9QQP9_9BACT</name>
<dbReference type="InterPro" id="IPR036279">
    <property type="entry name" value="5-3_exonuclease_C_sf"/>
</dbReference>
<dbReference type="Proteomes" id="UP000325286">
    <property type="component" value="Chromosome"/>
</dbReference>
<dbReference type="InterPro" id="IPR001098">
    <property type="entry name" value="DNA-dir_DNA_pol_A_palm_dom"/>
</dbReference>
<dbReference type="NCBIfam" id="NF004397">
    <property type="entry name" value="PRK05755.1"/>
    <property type="match status" value="1"/>
</dbReference>
<dbReference type="SUPFAM" id="SSF53098">
    <property type="entry name" value="Ribonuclease H-like"/>
    <property type="match status" value="1"/>
</dbReference>
<dbReference type="FunFam" id="1.10.150.20:FF:000003">
    <property type="entry name" value="DNA polymerase I"/>
    <property type="match status" value="1"/>
</dbReference>
<dbReference type="InterPro" id="IPR008918">
    <property type="entry name" value="HhH2"/>
</dbReference>
<dbReference type="Pfam" id="PF01612">
    <property type="entry name" value="DNA_pol_A_exo1"/>
    <property type="match status" value="1"/>
</dbReference>
<evidence type="ECO:0000256" key="2">
    <source>
        <dbReference type="ARBA" id="ARBA00012417"/>
    </source>
</evidence>
<dbReference type="PANTHER" id="PTHR10133:SF27">
    <property type="entry name" value="DNA POLYMERASE NU"/>
    <property type="match status" value="1"/>
</dbReference>
<dbReference type="Gene3D" id="3.30.420.10">
    <property type="entry name" value="Ribonuclease H-like superfamily/Ribonuclease H"/>
    <property type="match status" value="1"/>
</dbReference>
<dbReference type="Gene3D" id="3.30.70.370">
    <property type="match status" value="1"/>
</dbReference>
<dbReference type="InterPro" id="IPR029060">
    <property type="entry name" value="PIN-like_dom_sf"/>
</dbReference>
<dbReference type="Gene3D" id="3.40.50.1010">
    <property type="entry name" value="5'-nuclease"/>
    <property type="match status" value="1"/>
</dbReference>
<dbReference type="GO" id="GO:0006302">
    <property type="term" value="P:double-strand break repair"/>
    <property type="evidence" value="ECO:0007669"/>
    <property type="project" value="TreeGrafter"/>
</dbReference>
<evidence type="ECO:0000256" key="11">
    <source>
        <dbReference type="ARBA" id="ARBA00022932"/>
    </source>
</evidence>
<evidence type="ECO:0000313" key="20">
    <source>
        <dbReference type="EMBL" id="QEG41427.1"/>
    </source>
</evidence>
<dbReference type="SMART" id="SM00482">
    <property type="entry name" value="POLAc"/>
    <property type="match status" value="1"/>
</dbReference>
<dbReference type="PRINTS" id="PR00868">
    <property type="entry name" value="DNAPOLI"/>
</dbReference>
<feature type="domain" description="3'-5' exonuclease" evidence="17">
    <location>
        <begin position="348"/>
        <end position="529"/>
    </location>
</feature>
<proteinExistence type="inferred from homology"/>
<dbReference type="FunFam" id="1.20.1060.10:FF:000001">
    <property type="entry name" value="DNA polymerase I"/>
    <property type="match status" value="1"/>
</dbReference>
<dbReference type="InterPro" id="IPR012337">
    <property type="entry name" value="RNaseH-like_sf"/>
</dbReference>
<dbReference type="Gene3D" id="1.20.1060.10">
    <property type="entry name" value="Taq DNA Polymerase, Chain T, domain 4"/>
    <property type="match status" value="1"/>
</dbReference>
<dbReference type="SMART" id="SM00474">
    <property type="entry name" value="35EXOc"/>
    <property type="match status" value="1"/>
</dbReference>
<evidence type="ECO:0000256" key="14">
    <source>
        <dbReference type="ARBA" id="ARBA00049244"/>
    </source>
</evidence>
<dbReference type="InterPro" id="IPR020046">
    <property type="entry name" value="5-3_exonucl_a-hlix_arch_N"/>
</dbReference>
<comment type="catalytic activity">
    <reaction evidence="14 16">
        <text>DNA(n) + a 2'-deoxyribonucleoside 5'-triphosphate = DNA(n+1) + diphosphate</text>
        <dbReference type="Rhea" id="RHEA:22508"/>
        <dbReference type="Rhea" id="RHEA-COMP:17339"/>
        <dbReference type="Rhea" id="RHEA-COMP:17340"/>
        <dbReference type="ChEBI" id="CHEBI:33019"/>
        <dbReference type="ChEBI" id="CHEBI:61560"/>
        <dbReference type="ChEBI" id="CHEBI:173112"/>
        <dbReference type="EC" id="2.7.7.7"/>
    </reaction>
</comment>
<dbReference type="CDD" id="cd08637">
    <property type="entry name" value="DNA_pol_A_pol_I_C"/>
    <property type="match status" value="1"/>
</dbReference>
<evidence type="ECO:0000256" key="16">
    <source>
        <dbReference type="RuleBase" id="RU004460"/>
    </source>
</evidence>